<protein>
    <submittedName>
        <fullName evidence="2">DNA/RNA-binding domain of Phe-tRNA-synthetase-like protein</fullName>
    </submittedName>
</protein>
<accession>A0A840QBQ6</accession>
<comment type="caution">
    <text evidence="2">The sequence shown here is derived from an EMBL/GenBank/DDBJ whole genome shotgun (WGS) entry which is preliminary data.</text>
</comment>
<evidence type="ECO:0000259" key="1">
    <source>
        <dbReference type="SMART" id="SM00873"/>
    </source>
</evidence>
<gene>
    <name evidence="2" type="ORF">BJ970_004764</name>
</gene>
<dbReference type="SUPFAM" id="SSF56037">
    <property type="entry name" value="PheT/TilS domain"/>
    <property type="match status" value="1"/>
</dbReference>
<dbReference type="SMART" id="SM00873">
    <property type="entry name" value="B3_4"/>
    <property type="match status" value="1"/>
</dbReference>
<organism evidence="2 3">
    <name type="scientific">Saccharopolyspora phatthalungensis</name>
    <dbReference type="NCBI Taxonomy" id="664693"/>
    <lineage>
        <taxon>Bacteria</taxon>
        <taxon>Bacillati</taxon>
        <taxon>Actinomycetota</taxon>
        <taxon>Actinomycetes</taxon>
        <taxon>Pseudonocardiales</taxon>
        <taxon>Pseudonocardiaceae</taxon>
        <taxon>Saccharopolyspora</taxon>
    </lineage>
</organism>
<dbReference type="RefSeq" id="WP_184728226.1">
    <property type="nucleotide sequence ID" value="NZ_JACHIW010000001.1"/>
</dbReference>
<dbReference type="EMBL" id="JACHIW010000001">
    <property type="protein sequence ID" value="MBB5157230.1"/>
    <property type="molecule type" value="Genomic_DNA"/>
</dbReference>
<evidence type="ECO:0000313" key="2">
    <source>
        <dbReference type="EMBL" id="MBB5157230.1"/>
    </source>
</evidence>
<proteinExistence type="predicted"/>
<keyword evidence="3" id="KW-1185">Reference proteome</keyword>
<dbReference type="Gene3D" id="3.50.40.10">
    <property type="entry name" value="Phenylalanyl-trna Synthetase, Chain B, domain 3"/>
    <property type="match status" value="1"/>
</dbReference>
<dbReference type="InterPro" id="IPR020825">
    <property type="entry name" value="Phe-tRNA_synthase-like_B3/B4"/>
</dbReference>
<dbReference type="InterPro" id="IPR005146">
    <property type="entry name" value="B3/B4_tRNA-bd"/>
</dbReference>
<dbReference type="Proteomes" id="UP000584374">
    <property type="component" value="Unassembled WGS sequence"/>
</dbReference>
<dbReference type="AlphaFoldDB" id="A0A840QBQ6"/>
<dbReference type="GO" id="GO:0003723">
    <property type="term" value="F:RNA binding"/>
    <property type="evidence" value="ECO:0007669"/>
    <property type="project" value="InterPro"/>
</dbReference>
<dbReference type="Pfam" id="PF03483">
    <property type="entry name" value="B3_4"/>
    <property type="match status" value="1"/>
</dbReference>
<dbReference type="PANTHER" id="PTHR39209">
    <property type="match status" value="1"/>
</dbReference>
<name>A0A840QBQ6_9PSEU</name>
<sequence>MIEPIHVAPEVAARFPDVRVLCAATTASPPEEIQAAADQLWATEHERWSGVSRGEIRRHPNVSAYRQFSTRLGIDPDRQAPSIQALIDRGLRNKPLGGWLRINPIVDLLNATAVATMIALGVFDADQVHGPVRLRLTGEREPFHALGAEQAENLEPGRLVLADDERVLSLFSYRDGVQQAVGKETTNVLVLGCLVTGIEEGEVTQAVERAVRGIHGS</sequence>
<feature type="domain" description="B3/B4 tRNA-binding" evidence="1">
    <location>
        <begin position="64"/>
        <end position="216"/>
    </location>
</feature>
<reference evidence="2 3" key="1">
    <citation type="submission" date="2020-08" db="EMBL/GenBank/DDBJ databases">
        <title>Sequencing the genomes of 1000 actinobacteria strains.</title>
        <authorList>
            <person name="Klenk H.-P."/>
        </authorList>
    </citation>
    <scope>NUCLEOTIDE SEQUENCE [LARGE SCALE GENOMIC DNA]</scope>
    <source>
        <strain evidence="2 3">DSM 45584</strain>
    </source>
</reference>
<dbReference type="GO" id="GO:0004826">
    <property type="term" value="F:phenylalanine-tRNA ligase activity"/>
    <property type="evidence" value="ECO:0007669"/>
    <property type="project" value="InterPro"/>
</dbReference>
<evidence type="ECO:0000313" key="3">
    <source>
        <dbReference type="Proteomes" id="UP000584374"/>
    </source>
</evidence>
<dbReference type="PANTHER" id="PTHR39209:SF2">
    <property type="entry name" value="CYTOPLASMIC PROTEIN"/>
    <property type="match status" value="1"/>
</dbReference>